<feature type="compositionally biased region" description="Basic residues" evidence="2">
    <location>
        <begin position="341"/>
        <end position="358"/>
    </location>
</feature>
<evidence type="ECO:0000313" key="3">
    <source>
        <dbReference type="EMBL" id="TCP19935.1"/>
    </source>
</evidence>
<accession>A0A4R2NFM9</accession>
<dbReference type="SUPFAM" id="SSF48452">
    <property type="entry name" value="TPR-like"/>
    <property type="match status" value="1"/>
</dbReference>
<dbReference type="SMART" id="SM00028">
    <property type="entry name" value="TPR"/>
    <property type="match status" value="2"/>
</dbReference>
<dbReference type="Pfam" id="PF14559">
    <property type="entry name" value="TPR_19"/>
    <property type="match status" value="1"/>
</dbReference>
<dbReference type="Gene3D" id="1.25.40.10">
    <property type="entry name" value="Tetratricopeptide repeat domain"/>
    <property type="match status" value="1"/>
</dbReference>
<keyword evidence="1" id="KW-0802">TPR repeat</keyword>
<dbReference type="OrthoDB" id="1675022at2"/>
<dbReference type="EMBL" id="SLXK01000057">
    <property type="protein sequence ID" value="TCP19935.1"/>
    <property type="molecule type" value="Genomic_DNA"/>
</dbReference>
<gene>
    <name evidence="3" type="ORF">EV207_1579</name>
</gene>
<dbReference type="Proteomes" id="UP000295416">
    <property type="component" value="Unassembled WGS sequence"/>
</dbReference>
<keyword evidence="4" id="KW-1185">Reference proteome</keyword>
<protein>
    <submittedName>
        <fullName evidence="3">Tetratricopeptide repeat protein</fullName>
    </submittedName>
</protein>
<reference evidence="3 4" key="1">
    <citation type="submission" date="2019-03" db="EMBL/GenBank/DDBJ databases">
        <title>Genomic Encyclopedia of Type Strains, Phase IV (KMG-IV): sequencing the most valuable type-strain genomes for metagenomic binning, comparative biology and taxonomic classification.</title>
        <authorList>
            <person name="Goeker M."/>
        </authorList>
    </citation>
    <scope>NUCLEOTIDE SEQUENCE [LARGE SCALE GENOMIC DNA]</scope>
    <source>
        <strain evidence="3 4">DSM 19377</strain>
    </source>
</reference>
<comment type="caution">
    <text evidence="3">The sequence shown here is derived from an EMBL/GenBank/DDBJ whole genome shotgun (WGS) entry which is preliminary data.</text>
</comment>
<sequence>MLKQAELINPLLVEALGCNNGDAGSPNDYNLSSLRGKTAAKIAANMDSIEKSVEPNIHRLKCLDCGKKGEYDIGEVFINIEDHNINKEDPIDHYLQCTGYFRCKHCNSAGNWEIPNNMLQEVTFALPLLTVNPDFGHYSIGKSQAFDGSMHRYSTDTENHILKKIMTEGQNAYYWNRLGNIYKQGRRPDLAAVAFEQSIRIDNDQLESHYSLGNLLIEIGRLKEARAHFQRVLRTAHTYNELKAESLRDFVSSALQQLFYISDGAESFLSSLPTRENILEEHEGIGIGEGLEIDLELIPDELESFYPLAEVYMGQNAKKLPLKKRMLKYQPMNRSQELRMKQNKKKKRKKERKKRKKK</sequence>
<feature type="repeat" description="TPR" evidence="1">
    <location>
        <begin position="206"/>
        <end position="239"/>
    </location>
</feature>
<organism evidence="3 4">
    <name type="scientific">Scopulibacillus darangshiensis</name>
    <dbReference type="NCBI Taxonomy" id="442528"/>
    <lineage>
        <taxon>Bacteria</taxon>
        <taxon>Bacillati</taxon>
        <taxon>Bacillota</taxon>
        <taxon>Bacilli</taxon>
        <taxon>Bacillales</taxon>
        <taxon>Sporolactobacillaceae</taxon>
        <taxon>Scopulibacillus</taxon>
    </lineage>
</organism>
<name>A0A4R2NFM9_9BACL</name>
<evidence type="ECO:0000313" key="4">
    <source>
        <dbReference type="Proteomes" id="UP000295416"/>
    </source>
</evidence>
<proteinExistence type="predicted"/>
<evidence type="ECO:0000256" key="1">
    <source>
        <dbReference type="PROSITE-ProRule" id="PRU00339"/>
    </source>
</evidence>
<dbReference type="RefSeq" id="WP_132748192.1">
    <property type="nucleotide sequence ID" value="NZ_SLXK01000057.1"/>
</dbReference>
<dbReference type="PROSITE" id="PS50005">
    <property type="entry name" value="TPR"/>
    <property type="match status" value="1"/>
</dbReference>
<dbReference type="AlphaFoldDB" id="A0A4R2NFM9"/>
<evidence type="ECO:0000256" key="2">
    <source>
        <dbReference type="SAM" id="MobiDB-lite"/>
    </source>
</evidence>
<dbReference type="InterPro" id="IPR011990">
    <property type="entry name" value="TPR-like_helical_dom_sf"/>
</dbReference>
<dbReference type="InterPro" id="IPR019734">
    <property type="entry name" value="TPR_rpt"/>
</dbReference>
<feature type="region of interest" description="Disordered" evidence="2">
    <location>
        <begin position="331"/>
        <end position="358"/>
    </location>
</feature>